<dbReference type="InParanoid" id="K3X3S6"/>
<dbReference type="VEuPathDB" id="FungiDB:PYU1_G011849"/>
<evidence type="ECO:0000256" key="1">
    <source>
        <dbReference type="ARBA" id="ARBA00004123"/>
    </source>
</evidence>
<organism evidence="13 14">
    <name type="scientific">Globisporangium ultimum (strain ATCC 200006 / CBS 805.95 / DAOM BR144)</name>
    <name type="common">Pythium ultimum</name>
    <dbReference type="NCBI Taxonomy" id="431595"/>
    <lineage>
        <taxon>Eukaryota</taxon>
        <taxon>Sar</taxon>
        <taxon>Stramenopiles</taxon>
        <taxon>Oomycota</taxon>
        <taxon>Peronosporomycetes</taxon>
        <taxon>Pythiales</taxon>
        <taxon>Pythiaceae</taxon>
        <taxon>Globisporangium</taxon>
    </lineage>
</organism>
<dbReference type="PROSITE" id="PS51793">
    <property type="entry name" value="MIS18"/>
    <property type="match status" value="1"/>
</dbReference>
<name>K3X3S6_GLOUD</name>
<evidence type="ECO:0000256" key="2">
    <source>
        <dbReference type="ARBA" id="ARBA00004584"/>
    </source>
</evidence>
<keyword evidence="14" id="KW-1185">Reference proteome</keyword>
<keyword evidence="3" id="KW-0158">Chromosome</keyword>
<evidence type="ECO:0000256" key="3">
    <source>
        <dbReference type="ARBA" id="ARBA00022454"/>
    </source>
</evidence>
<evidence type="ECO:0000256" key="7">
    <source>
        <dbReference type="ARBA" id="ARBA00022833"/>
    </source>
</evidence>
<dbReference type="GO" id="GO:0034080">
    <property type="term" value="P:CENP-A containing chromatin assembly"/>
    <property type="evidence" value="ECO:0007669"/>
    <property type="project" value="TreeGrafter"/>
</dbReference>
<feature type="region of interest" description="Disordered" evidence="11">
    <location>
        <begin position="101"/>
        <end position="120"/>
    </location>
</feature>
<dbReference type="GO" id="GO:0000775">
    <property type="term" value="C:chromosome, centromeric region"/>
    <property type="evidence" value="ECO:0007669"/>
    <property type="project" value="UniProtKB-SubCell"/>
</dbReference>
<sequence length="309" mass="34365">MARKRAAEDRDAVVHAPAMRKRDRKAESKSQWRPSKQQQEPDVHPVAVRKAPRSSVTVTPDQIIARGFQQKQDVYVYSEEDEVTEEDEEEARAGATYTVGEAAVGSDESDDEEEEEEEEIAAPVVFQCGTCRSIFGDSYSFVGSNADLLLVTLSAVTNITTAWDPQTSKEGMDMGSTFQELLCAQCQTVLGRKYVTTPVPLDPIRGLYSFATTTIASYQLGYPQLSAEASQSETSGDAIAQVTIACDQAVKMLSADRQEVLKLREDMTKVQNLLLVVDERLHHLETDEPESEAEEEPAEPKQTQKKRRR</sequence>
<dbReference type="Pfam" id="PF03226">
    <property type="entry name" value="Yippee-Mis18"/>
    <property type="match status" value="1"/>
</dbReference>
<dbReference type="EnsemblProtists" id="PYU1_T011875">
    <property type="protein sequence ID" value="PYU1_T011875"/>
    <property type="gene ID" value="PYU1_G011849"/>
</dbReference>
<evidence type="ECO:0000256" key="4">
    <source>
        <dbReference type="ARBA" id="ARBA00022618"/>
    </source>
</evidence>
<proteinExistence type="predicted"/>
<keyword evidence="5" id="KW-0479">Metal-binding</keyword>
<dbReference type="GO" id="GO:0051301">
    <property type="term" value="P:cell division"/>
    <property type="evidence" value="ECO:0007669"/>
    <property type="project" value="UniProtKB-KW"/>
</dbReference>
<feature type="region of interest" description="Disordered" evidence="11">
    <location>
        <begin position="284"/>
        <end position="309"/>
    </location>
</feature>
<dbReference type="STRING" id="431595.K3X3S6"/>
<keyword evidence="10" id="KW-0137">Centromere</keyword>
<feature type="compositionally biased region" description="Polar residues" evidence="11">
    <location>
        <begin position="31"/>
        <end position="40"/>
    </location>
</feature>
<feature type="domain" description="Mis18" evidence="12">
    <location>
        <begin position="123"/>
        <end position="220"/>
    </location>
</feature>
<dbReference type="Proteomes" id="UP000019132">
    <property type="component" value="Unassembled WGS sequence"/>
</dbReference>
<dbReference type="GO" id="GO:0005634">
    <property type="term" value="C:nucleus"/>
    <property type="evidence" value="ECO:0007669"/>
    <property type="project" value="UniProtKB-SubCell"/>
</dbReference>
<feature type="compositionally biased region" description="Acidic residues" evidence="11">
    <location>
        <begin position="107"/>
        <end position="120"/>
    </location>
</feature>
<keyword evidence="7" id="KW-0862">Zinc</keyword>
<dbReference type="EMBL" id="GL376637">
    <property type="status" value="NOT_ANNOTATED_CDS"/>
    <property type="molecule type" value="Genomic_DNA"/>
</dbReference>
<evidence type="ECO:0000259" key="12">
    <source>
        <dbReference type="PROSITE" id="PS51793"/>
    </source>
</evidence>
<dbReference type="InterPro" id="IPR034752">
    <property type="entry name" value="Mis18"/>
</dbReference>
<dbReference type="HOGENOM" id="CLU_067238_0_0_1"/>
<evidence type="ECO:0000256" key="6">
    <source>
        <dbReference type="ARBA" id="ARBA00022776"/>
    </source>
</evidence>
<evidence type="ECO:0000256" key="10">
    <source>
        <dbReference type="ARBA" id="ARBA00023328"/>
    </source>
</evidence>
<evidence type="ECO:0000256" key="8">
    <source>
        <dbReference type="ARBA" id="ARBA00023242"/>
    </source>
</evidence>
<evidence type="ECO:0000256" key="5">
    <source>
        <dbReference type="ARBA" id="ARBA00022723"/>
    </source>
</evidence>
<accession>K3X3S6</accession>
<keyword evidence="4" id="KW-0132">Cell division</keyword>
<dbReference type="AlphaFoldDB" id="K3X3S6"/>
<evidence type="ECO:0000313" key="14">
    <source>
        <dbReference type="Proteomes" id="UP000019132"/>
    </source>
</evidence>
<feature type="compositionally biased region" description="Acidic residues" evidence="11">
    <location>
        <begin position="287"/>
        <end position="297"/>
    </location>
</feature>
<reference evidence="13" key="3">
    <citation type="submission" date="2015-02" db="UniProtKB">
        <authorList>
            <consortium name="EnsemblProtists"/>
        </authorList>
    </citation>
    <scope>IDENTIFICATION</scope>
    <source>
        <strain evidence="13">DAOM BR144</strain>
    </source>
</reference>
<keyword evidence="9" id="KW-0131">Cell cycle</keyword>
<dbReference type="PANTHER" id="PTHR16431:SF1">
    <property type="entry name" value="NEUROGENIC PROTEIN MASTERMIND"/>
    <property type="match status" value="1"/>
</dbReference>
<evidence type="ECO:0000256" key="9">
    <source>
        <dbReference type="ARBA" id="ARBA00023306"/>
    </source>
</evidence>
<evidence type="ECO:0000256" key="11">
    <source>
        <dbReference type="SAM" id="MobiDB-lite"/>
    </source>
</evidence>
<feature type="region of interest" description="Disordered" evidence="11">
    <location>
        <begin position="1"/>
        <end position="58"/>
    </location>
</feature>
<keyword evidence="6" id="KW-0498">Mitosis</keyword>
<feature type="compositionally biased region" description="Basic and acidic residues" evidence="11">
    <location>
        <begin position="1"/>
        <end position="13"/>
    </location>
</feature>
<dbReference type="eggNOG" id="ENOG502S9R8">
    <property type="taxonomic scope" value="Eukaryota"/>
</dbReference>
<keyword evidence="8" id="KW-0539">Nucleus</keyword>
<evidence type="ECO:0000313" key="13">
    <source>
        <dbReference type="EnsemblProtists" id="PYU1_T011875"/>
    </source>
</evidence>
<comment type="subcellular location">
    <subcellularLocation>
        <location evidence="2">Chromosome</location>
        <location evidence="2">Centromere</location>
    </subcellularLocation>
    <subcellularLocation>
        <location evidence="1">Nucleus</location>
    </subcellularLocation>
</comment>
<reference evidence="14" key="2">
    <citation type="submission" date="2010-04" db="EMBL/GenBank/DDBJ databases">
        <authorList>
            <person name="Buell R."/>
            <person name="Hamilton J."/>
            <person name="Hostetler J."/>
        </authorList>
    </citation>
    <scope>NUCLEOTIDE SEQUENCE [LARGE SCALE GENOMIC DNA]</scope>
    <source>
        <strain evidence="14">DAOM:BR144</strain>
    </source>
</reference>
<dbReference type="GO" id="GO:0007059">
    <property type="term" value="P:chromosome segregation"/>
    <property type="evidence" value="ECO:0007669"/>
    <property type="project" value="TreeGrafter"/>
</dbReference>
<reference evidence="14" key="1">
    <citation type="journal article" date="2010" name="Genome Biol.">
        <title>Genome sequence of the necrotrophic plant pathogen Pythium ultimum reveals original pathogenicity mechanisms and effector repertoire.</title>
        <authorList>
            <person name="Levesque C.A."/>
            <person name="Brouwer H."/>
            <person name="Cano L."/>
            <person name="Hamilton J.P."/>
            <person name="Holt C."/>
            <person name="Huitema E."/>
            <person name="Raffaele S."/>
            <person name="Robideau G.P."/>
            <person name="Thines M."/>
            <person name="Win J."/>
            <person name="Zerillo M.M."/>
            <person name="Beakes G.W."/>
            <person name="Boore J.L."/>
            <person name="Busam D."/>
            <person name="Dumas B."/>
            <person name="Ferriera S."/>
            <person name="Fuerstenberg S.I."/>
            <person name="Gachon C.M."/>
            <person name="Gaulin E."/>
            <person name="Govers F."/>
            <person name="Grenville-Briggs L."/>
            <person name="Horner N."/>
            <person name="Hostetler J."/>
            <person name="Jiang R.H."/>
            <person name="Johnson J."/>
            <person name="Krajaejun T."/>
            <person name="Lin H."/>
            <person name="Meijer H.J."/>
            <person name="Moore B."/>
            <person name="Morris P."/>
            <person name="Phuntmart V."/>
            <person name="Puiu D."/>
            <person name="Shetty J."/>
            <person name="Stajich J.E."/>
            <person name="Tripathy S."/>
            <person name="Wawra S."/>
            <person name="van West P."/>
            <person name="Whitty B.R."/>
            <person name="Coutinho P.M."/>
            <person name="Henrissat B."/>
            <person name="Martin F."/>
            <person name="Thomas P.D."/>
            <person name="Tyler B.M."/>
            <person name="De Vries R.P."/>
            <person name="Kamoun S."/>
            <person name="Yandell M."/>
            <person name="Tisserat N."/>
            <person name="Buell C.R."/>
        </authorList>
    </citation>
    <scope>NUCLEOTIDE SEQUENCE</scope>
    <source>
        <strain evidence="14">DAOM:BR144</strain>
    </source>
</reference>
<protein>
    <recommendedName>
        <fullName evidence="12">Mis18 domain-containing protein</fullName>
    </recommendedName>
</protein>
<dbReference type="GO" id="GO:0046872">
    <property type="term" value="F:metal ion binding"/>
    <property type="evidence" value="ECO:0007669"/>
    <property type="project" value="UniProtKB-KW"/>
</dbReference>
<dbReference type="GO" id="GO:0000785">
    <property type="term" value="C:chromatin"/>
    <property type="evidence" value="ECO:0007669"/>
    <property type="project" value="TreeGrafter"/>
</dbReference>
<dbReference type="PANTHER" id="PTHR16431">
    <property type="entry name" value="NEUROGENIC PROTEIN MASTERMIND"/>
    <property type="match status" value="1"/>
</dbReference>
<dbReference type="InterPro" id="IPR004910">
    <property type="entry name" value="Yippee/Mis18/Cereblon"/>
</dbReference>